<gene>
    <name evidence="2" type="ORF">AVEN_72001_1</name>
</gene>
<accession>A0A4Y2DFU5</accession>
<evidence type="ECO:0000313" key="3">
    <source>
        <dbReference type="Proteomes" id="UP000499080"/>
    </source>
</evidence>
<reference evidence="2 3" key="1">
    <citation type="journal article" date="2019" name="Sci. Rep.">
        <title>Orb-weaving spider Araneus ventricosus genome elucidates the spidroin gene catalogue.</title>
        <authorList>
            <person name="Kono N."/>
            <person name="Nakamura H."/>
            <person name="Ohtoshi R."/>
            <person name="Moran D.A.P."/>
            <person name="Shinohara A."/>
            <person name="Yoshida Y."/>
            <person name="Fujiwara M."/>
            <person name="Mori M."/>
            <person name="Tomita M."/>
            <person name="Arakawa K."/>
        </authorList>
    </citation>
    <scope>NUCLEOTIDE SEQUENCE [LARGE SCALE GENOMIC DNA]</scope>
</reference>
<comment type="caution">
    <text evidence="2">The sequence shown here is derived from an EMBL/GenBank/DDBJ whole genome shotgun (WGS) entry which is preliminary data.</text>
</comment>
<keyword evidence="3" id="KW-1185">Reference proteome</keyword>
<evidence type="ECO:0000256" key="1">
    <source>
        <dbReference type="SAM" id="MobiDB-lite"/>
    </source>
</evidence>
<sequence>MSKRDEAFNFGHGQMTSTTPEPTPSLEALAPYQREGSLPSTDITHIRPVYKGDLPRIGSQTCALPTPNSRLCHGSTLPAVVSLHKKEENL</sequence>
<protein>
    <submittedName>
        <fullName evidence="2">Uncharacterized protein</fullName>
    </submittedName>
</protein>
<dbReference type="EMBL" id="BGPR01000347">
    <property type="protein sequence ID" value="GBM14724.1"/>
    <property type="molecule type" value="Genomic_DNA"/>
</dbReference>
<name>A0A4Y2DFU5_ARAVE</name>
<organism evidence="2 3">
    <name type="scientific">Araneus ventricosus</name>
    <name type="common">Orbweaver spider</name>
    <name type="synonym">Epeira ventricosa</name>
    <dbReference type="NCBI Taxonomy" id="182803"/>
    <lineage>
        <taxon>Eukaryota</taxon>
        <taxon>Metazoa</taxon>
        <taxon>Ecdysozoa</taxon>
        <taxon>Arthropoda</taxon>
        <taxon>Chelicerata</taxon>
        <taxon>Arachnida</taxon>
        <taxon>Araneae</taxon>
        <taxon>Araneomorphae</taxon>
        <taxon>Entelegynae</taxon>
        <taxon>Araneoidea</taxon>
        <taxon>Araneidae</taxon>
        <taxon>Araneus</taxon>
    </lineage>
</organism>
<feature type="region of interest" description="Disordered" evidence="1">
    <location>
        <begin position="1"/>
        <end position="28"/>
    </location>
</feature>
<evidence type="ECO:0000313" key="2">
    <source>
        <dbReference type="EMBL" id="GBM14724.1"/>
    </source>
</evidence>
<dbReference type="Proteomes" id="UP000499080">
    <property type="component" value="Unassembled WGS sequence"/>
</dbReference>
<proteinExistence type="predicted"/>
<dbReference type="AlphaFoldDB" id="A0A4Y2DFU5"/>